<organism evidence="2 3">
    <name type="scientific">Neocallimastix californiae</name>
    <dbReference type="NCBI Taxonomy" id="1754190"/>
    <lineage>
        <taxon>Eukaryota</taxon>
        <taxon>Fungi</taxon>
        <taxon>Fungi incertae sedis</taxon>
        <taxon>Chytridiomycota</taxon>
        <taxon>Chytridiomycota incertae sedis</taxon>
        <taxon>Neocallimastigomycetes</taxon>
        <taxon>Neocallimastigales</taxon>
        <taxon>Neocallimastigaceae</taxon>
        <taxon>Neocallimastix</taxon>
    </lineage>
</organism>
<keyword evidence="3" id="KW-1185">Reference proteome</keyword>
<dbReference type="Pfam" id="PF12796">
    <property type="entry name" value="Ank_2"/>
    <property type="match status" value="1"/>
</dbReference>
<dbReference type="Proteomes" id="UP000193920">
    <property type="component" value="Unassembled WGS sequence"/>
</dbReference>
<comment type="caution">
    <text evidence="2">The sequence shown here is derived from an EMBL/GenBank/DDBJ whole genome shotgun (WGS) entry which is preliminary data.</text>
</comment>
<reference evidence="2 3" key="1">
    <citation type="submission" date="2016-08" db="EMBL/GenBank/DDBJ databases">
        <title>A Parts List for Fungal Cellulosomes Revealed by Comparative Genomics.</title>
        <authorList>
            <consortium name="DOE Joint Genome Institute"/>
            <person name="Haitjema C.H."/>
            <person name="Gilmore S.P."/>
            <person name="Henske J.K."/>
            <person name="Solomon K.V."/>
            <person name="De Groot R."/>
            <person name="Kuo A."/>
            <person name="Mondo S.J."/>
            <person name="Salamov A.A."/>
            <person name="Labutti K."/>
            <person name="Zhao Z."/>
            <person name="Chiniquy J."/>
            <person name="Barry K."/>
            <person name="Brewer H.M."/>
            <person name="Purvine S.O."/>
            <person name="Wright A.T."/>
            <person name="Boxma B."/>
            <person name="Van Alen T."/>
            <person name="Hackstein J.H."/>
            <person name="Baker S.E."/>
            <person name="Grigoriev I.V."/>
            <person name="O'Malley M.A."/>
        </authorList>
    </citation>
    <scope>NUCLEOTIDE SEQUENCE [LARGE SCALE GENOMIC DNA]</scope>
    <source>
        <strain evidence="2 3">G1</strain>
    </source>
</reference>
<dbReference type="Gene3D" id="1.25.40.20">
    <property type="entry name" value="Ankyrin repeat-containing domain"/>
    <property type="match status" value="1"/>
</dbReference>
<evidence type="ECO:0000313" key="2">
    <source>
        <dbReference type="EMBL" id="ORY73148.1"/>
    </source>
</evidence>
<evidence type="ECO:0000256" key="1">
    <source>
        <dbReference type="PROSITE-ProRule" id="PRU00023"/>
    </source>
</evidence>
<keyword evidence="1" id="KW-0040">ANK repeat</keyword>
<dbReference type="SUPFAM" id="SSF48403">
    <property type="entry name" value="Ankyrin repeat"/>
    <property type="match status" value="1"/>
</dbReference>
<dbReference type="InterPro" id="IPR036770">
    <property type="entry name" value="Ankyrin_rpt-contain_sf"/>
</dbReference>
<dbReference type="PROSITE" id="PS50088">
    <property type="entry name" value="ANK_REPEAT"/>
    <property type="match status" value="1"/>
</dbReference>
<name>A0A1Y2ENM2_9FUNG</name>
<accession>A0A1Y2ENM2</accession>
<dbReference type="SMART" id="SM00248">
    <property type="entry name" value="ANK"/>
    <property type="match status" value="3"/>
</dbReference>
<dbReference type="InterPro" id="IPR002110">
    <property type="entry name" value="Ankyrin_rpt"/>
</dbReference>
<dbReference type="AlphaFoldDB" id="A0A1Y2ENM2"/>
<gene>
    <name evidence="2" type="ORF">LY90DRAFT_503269</name>
</gene>
<proteinExistence type="predicted"/>
<protein>
    <submittedName>
        <fullName evidence="2">Uncharacterized protein</fullName>
    </submittedName>
</protein>
<sequence length="468" mass="55956">MNESNVHYLNNNIDNEINDLIIYIRDLINYIIESEDEEYRIERIRDFVFENFEKIKNMNIEKKIEILIYSIENDLSMEEISFIIENFKFENLNLYIYDENNGNNGMYKVPLFSAIARNKFDIANLLIENGADIKYKIPVYNNGNIFAYLIDITYNFRRNNLDDNNFGLSYENIRYILGKNFRLNNIESKVIYKLIDECIEPTDRNIDTSKEIFNFIEMIFNEYIFDSSFITNIINLYRNNNITKEQLETLIGLEKRKIKIDNESYSYASENYFRIVGDNPVDNVKKNICYNIIRTLFENDGSFPITMAYRIIKYKIFKVLSRPGNENLINIAKSYINLYDLEYLIDNFNEVNNNNRGIIRRLINLLLHKHEDIGNQYLNYILIIFIRYDKKNLIKYLIEGDDFELDINEPDHKDRYPIIEALNNNRKKIFKYLLSQGADRNTEDNNGVPLSRLVWNRPSFRHILIEYS</sequence>
<feature type="repeat" description="ANK" evidence="1">
    <location>
        <begin position="413"/>
        <end position="445"/>
    </location>
</feature>
<evidence type="ECO:0000313" key="3">
    <source>
        <dbReference type="Proteomes" id="UP000193920"/>
    </source>
</evidence>
<dbReference type="EMBL" id="MCOG01000035">
    <property type="protein sequence ID" value="ORY73148.1"/>
    <property type="molecule type" value="Genomic_DNA"/>
</dbReference>